<dbReference type="InterPro" id="IPR037115">
    <property type="entry name" value="Sirohaem_synt_dimer_dom_sf"/>
</dbReference>
<comment type="pathway">
    <text evidence="12">Porphyrin-containing compound metabolism; siroheme biosynthesis; precorrin-2 from uroporphyrinogen III: step 1/1.</text>
</comment>
<comment type="catalytic activity">
    <reaction evidence="13">
        <text>precorrin-2 + NAD(+) = sirohydrochlorin + NADH + 2 H(+)</text>
        <dbReference type="Rhea" id="RHEA:15613"/>
        <dbReference type="ChEBI" id="CHEBI:15378"/>
        <dbReference type="ChEBI" id="CHEBI:57540"/>
        <dbReference type="ChEBI" id="CHEBI:57945"/>
        <dbReference type="ChEBI" id="CHEBI:58351"/>
        <dbReference type="ChEBI" id="CHEBI:58827"/>
        <dbReference type="EC" id="1.3.1.76"/>
    </reaction>
</comment>
<keyword evidence="4 15" id="KW-0489">Methyltransferase</keyword>
<dbReference type="AlphaFoldDB" id="A0A0D6JC12"/>
<dbReference type="PROSITE" id="PS00840">
    <property type="entry name" value="SUMT_2"/>
    <property type="match status" value="1"/>
</dbReference>
<dbReference type="InterPro" id="IPR036291">
    <property type="entry name" value="NAD(P)-bd_dom_sf"/>
</dbReference>
<evidence type="ECO:0000256" key="9">
    <source>
        <dbReference type="ARBA" id="ARBA00023239"/>
    </source>
</evidence>
<evidence type="ECO:0000256" key="8">
    <source>
        <dbReference type="ARBA" id="ARBA00023027"/>
    </source>
</evidence>
<gene>
    <name evidence="18" type="primary">cysG</name>
    <name evidence="18" type="ORF">YBN1229_v1_0952</name>
</gene>
<dbReference type="InterPro" id="IPR012409">
    <property type="entry name" value="Sirohaem_synth"/>
</dbReference>
<keyword evidence="11" id="KW-0511">Multifunctional enzyme</keyword>
<dbReference type="NCBIfam" id="NF004790">
    <property type="entry name" value="PRK06136.1"/>
    <property type="match status" value="1"/>
</dbReference>
<evidence type="ECO:0000256" key="15">
    <source>
        <dbReference type="RuleBase" id="RU003960"/>
    </source>
</evidence>
<dbReference type="InterPro" id="IPR014777">
    <property type="entry name" value="4pyrrole_Mease_sub1"/>
</dbReference>
<keyword evidence="6" id="KW-0949">S-adenosyl-L-methionine</keyword>
<dbReference type="Pfam" id="PF13241">
    <property type="entry name" value="NAD_binding_7"/>
    <property type="match status" value="1"/>
</dbReference>
<evidence type="ECO:0000256" key="2">
    <source>
        <dbReference type="ARBA" id="ARBA00005879"/>
    </source>
</evidence>
<evidence type="ECO:0000256" key="4">
    <source>
        <dbReference type="ARBA" id="ARBA00022603"/>
    </source>
</evidence>
<keyword evidence="3" id="KW-0169">Cobalamin biosynthesis</keyword>
<dbReference type="Gene3D" id="3.30.950.10">
    <property type="entry name" value="Methyltransferase, Cobalt-precorrin-4 Transmethylase, Domain 2"/>
    <property type="match status" value="1"/>
</dbReference>
<evidence type="ECO:0000256" key="13">
    <source>
        <dbReference type="ARBA" id="ARBA00047561"/>
    </source>
</evidence>
<evidence type="ECO:0000256" key="14">
    <source>
        <dbReference type="PIRSR" id="PIRSR036426-1"/>
    </source>
</evidence>
<feature type="active site" description="Proton donor" evidence="14">
    <location>
        <position position="302"/>
    </location>
</feature>
<comment type="pathway">
    <text evidence="1">Porphyrin-containing compound metabolism; siroheme biosynthesis; sirohydrochlorin from precorrin-2: step 1/1.</text>
</comment>
<dbReference type="InterPro" id="IPR014776">
    <property type="entry name" value="4pyrrole_Mease_sub2"/>
</dbReference>
<dbReference type="SUPFAM" id="SSF51735">
    <property type="entry name" value="NAD(P)-binding Rossmann-fold domains"/>
    <property type="match status" value="1"/>
</dbReference>
<feature type="domain" description="Sirohaem synthase dimerisation" evidence="17">
    <location>
        <begin position="181"/>
        <end position="237"/>
    </location>
</feature>
<keyword evidence="5 15" id="KW-0808">Transferase</keyword>
<dbReference type="NCBIfam" id="TIGR01469">
    <property type="entry name" value="cobA_cysG_Cterm"/>
    <property type="match status" value="1"/>
</dbReference>
<dbReference type="Pfam" id="PF10414">
    <property type="entry name" value="CysG_dimeriser"/>
    <property type="match status" value="1"/>
</dbReference>
<evidence type="ECO:0000256" key="3">
    <source>
        <dbReference type="ARBA" id="ARBA00022573"/>
    </source>
</evidence>
<dbReference type="Gene3D" id="3.40.50.720">
    <property type="entry name" value="NAD(P)-binding Rossmann-like Domain"/>
    <property type="match status" value="1"/>
</dbReference>
<dbReference type="Pfam" id="PF00590">
    <property type="entry name" value="TP_methylase"/>
    <property type="match status" value="1"/>
</dbReference>
<dbReference type="Proteomes" id="UP000033187">
    <property type="component" value="Chromosome 1"/>
</dbReference>
<dbReference type="InterPro" id="IPR000878">
    <property type="entry name" value="4pyrrol_Mease"/>
</dbReference>
<comment type="similarity">
    <text evidence="2 15">Belongs to the precorrin methyltransferase family.</text>
</comment>
<keyword evidence="19" id="KW-1185">Reference proteome</keyword>
<evidence type="ECO:0000256" key="11">
    <source>
        <dbReference type="ARBA" id="ARBA00023268"/>
    </source>
</evidence>
<dbReference type="GO" id="GO:0051287">
    <property type="term" value="F:NAD binding"/>
    <property type="evidence" value="ECO:0007669"/>
    <property type="project" value="InterPro"/>
</dbReference>
<evidence type="ECO:0000259" key="17">
    <source>
        <dbReference type="Pfam" id="PF10414"/>
    </source>
</evidence>
<evidence type="ECO:0000259" key="16">
    <source>
        <dbReference type="Pfam" id="PF00590"/>
    </source>
</evidence>
<sequence length="518" mass="54345">MFPVTKEAHGIGPVSPVGRGLCNLFRGDLSMAGFPIFVELGRTPPLIVGGGELALVKARLLLKRANRVLFAADRVVPGIAKLVAEGRAERISGVPDVETLRGRPVVISATEDDAEDARISHLAREIGVPVNVPDRPELCSFSLAAIVDRYPVTFAIGTEGDAPVLATRLRAWLEQELSPQLGSLARIAGDFRDRVAQKLRPGVQRRVFWDRVFSGPASAAILAGDEAEGVRRIEAELDKEDTTAPRVGRVILVGAGPGDPELLTLKAVRALKAADVILVDNLAGTGVLEHARREAEIIPVGKAKGRHSKTQAEINALILTHAKAGKTVVRLKGGDPFIFGRGGEEVDTLRASGIACEVVPGITAATAAAASLQIPLTHRDISHSVTFISGHSAGDGAANFDHVDFRALGEGSNTLAVYMGVATAGALAQTLIDAGWSPATPVMAVERASHANERRVATSLDVVADDAKRLALSGPAILIVGEIAGLTPAGAVERIAAEIDPQFQPVLSIRSQGDFAHA</sequence>
<keyword evidence="9 18" id="KW-0456">Lyase</keyword>
<dbReference type="Gene3D" id="3.30.160.110">
    <property type="entry name" value="Siroheme synthase, domain 2"/>
    <property type="match status" value="1"/>
</dbReference>
<dbReference type="GO" id="GO:0051266">
    <property type="term" value="F:sirohydrochlorin ferrochelatase activity"/>
    <property type="evidence" value="ECO:0007669"/>
    <property type="project" value="UniProtKB-EC"/>
</dbReference>
<dbReference type="GO" id="GO:0043115">
    <property type="term" value="F:precorrin-2 dehydrogenase activity"/>
    <property type="evidence" value="ECO:0007669"/>
    <property type="project" value="UniProtKB-EC"/>
</dbReference>
<evidence type="ECO:0000256" key="1">
    <source>
        <dbReference type="ARBA" id="ARBA00005010"/>
    </source>
</evidence>
<dbReference type="InterPro" id="IPR006367">
    <property type="entry name" value="Sirohaem_synthase_N"/>
</dbReference>
<dbReference type="Gene3D" id="3.40.1010.10">
    <property type="entry name" value="Cobalt-precorrin-4 Transmethylase, Domain 1"/>
    <property type="match status" value="1"/>
</dbReference>
<dbReference type="InterPro" id="IPR050161">
    <property type="entry name" value="Siro_Cobalamin_biosynth"/>
</dbReference>
<dbReference type="UniPathway" id="UPA00262">
    <property type="reaction ID" value="UER00211"/>
</dbReference>
<dbReference type="EC" id="4.99.1.4" evidence="18"/>
<dbReference type="PROSITE" id="PS00839">
    <property type="entry name" value="SUMT_1"/>
    <property type="match status" value="1"/>
</dbReference>
<dbReference type="Gene3D" id="1.10.8.210">
    <property type="entry name" value="Sirohaem synthase, dimerisation domain"/>
    <property type="match status" value="1"/>
</dbReference>
<dbReference type="PIRSF" id="PIRSF036426">
    <property type="entry name" value="Sirohaem_synth"/>
    <property type="match status" value="1"/>
</dbReference>
<dbReference type="SUPFAM" id="SSF75615">
    <property type="entry name" value="Siroheme synthase middle domains-like"/>
    <property type="match status" value="1"/>
</dbReference>
<dbReference type="NCBIfam" id="NF007922">
    <property type="entry name" value="PRK10637.1"/>
    <property type="match status" value="1"/>
</dbReference>
<feature type="domain" description="Tetrapyrrole methylase" evidence="16">
    <location>
        <begin position="249"/>
        <end position="461"/>
    </location>
</feature>
<dbReference type="CDD" id="cd11642">
    <property type="entry name" value="SUMT"/>
    <property type="match status" value="1"/>
</dbReference>
<proteinExistence type="inferred from homology"/>
<dbReference type="GO" id="GO:0004851">
    <property type="term" value="F:uroporphyrin-III C-methyltransferase activity"/>
    <property type="evidence" value="ECO:0007669"/>
    <property type="project" value="UniProtKB-EC"/>
</dbReference>
<dbReference type="NCBIfam" id="TIGR01470">
    <property type="entry name" value="cysG_Nterm"/>
    <property type="match status" value="1"/>
</dbReference>
<dbReference type="GO" id="GO:0009236">
    <property type="term" value="P:cobalamin biosynthetic process"/>
    <property type="evidence" value="ECO:0007669"/>
    <property type="project" value="UniProtKB-KW"/>
</dbReference>
<dbReference type="KEGG" id="fil:BN1229_v1_0949"/>
<dbReference type="GO" id="GO:0032259">
    <property type="term" value="P:methylation"/>
    <property type="evidence" value="ECO:0007669"/>
    <property type="project" value="UniProtKB-KW"/>
</dbReference>
<keyword evidence="8" id="KW-0520">NAD</keyword>
<dbReference type="InterPro" id="IPR003043">
    <property type="entry name" value="Uropor_MeTrfase_CS"/>
</dbReference>
<dbReference type="InterPro" id="IPR035996">
    <property type="entry name" value="4pyrrol_Methylase_sf"/>
</dbReference>
<accession>A0A0D6JC12</accession>
<evidence type="ECO:0000256" key="5">
    <source>
        <dbReference type="ARBA" id="ARBA00022679"/>
    </source>
</evidence>
<dbReference type="PANTHER" id="PTHR45790:SF3">
    <property type="entry name" value="S-ADENOSYL-L-METHIONINE-DEPENDENT UROPORPHYRINOGEN III METHYLTRANSFERASE, CHLOROPLASTIC"/>
    <property type="match status" value="1"/>
</dbReference>
<dbReference type="GO" id="GO:0019354">
    <property type="term" value="P:siroheme biosynthetic process"/>
    <property type="evidence" value="ECO:0007669"/>
    <property type="project" value="UniProtKB-UniPathway"/>
</dbReference>
<dbReference type="EC" id="1.3.1.76" evidence="18"/>
<dbReference type="EMBL" id="LN829119">
    <property type="protein sequence ID" value="CPR16761.1"/>
    <property type="molecule type" value="Genomic_DNA"/>
</dbReference>
<dbReference type="PANTHER" id="PTHR45790">
    <property type="entry name" value="SIROHEME SYNTHASE-RELATED"/>
    <property type="match status" value="1"/>
</dbReference>
<name>A0A0D6JC12_9HYPH</name>
<feature type="active site" description="Proton acceptor" evidence="14">
    <location>
        <position position="280"/>
    </location>
</feature>
<dbReference type="FunFam" id="3.40.1010.10:FF:000001">
    <property type="entry name" value="Siroheme synthase"/>
    <property type="match status" value="1"/>
</dbReference>
<keyword evidence="10" id="KW-0627">Porphyrin biosynthesis</keyword>
<evidence type="ECO:0000256" key="6">
    <source>
        <dbReference type="ARBA" id="ARBA00022691"/>
    </source>
</evidence>
<evidence type="ECO:0000313" key="18">
    <source>
        <dbReference type="EMBL" id="CPR16761.1"/>
    </source>
</evidence>
<evidence type="ECO:0000256" key="10">
    <source>
        <dbReference type="ARBA" id="ARBA00023244"/>
    </source>
</evidence>
<protein>
    <submittedName>
        <fullName evidence="18">Siroheme synthase</fullName>
        <ecNumber evidence="18">1.3.1.76</ecNumber>
        <ecNumber evidence="18">2.1.1.107</ecNumber>
        <ecNumber evidence="18">4.99.1.4</ecNumber>
    </submittedName>
</protein>
<keyword evidence="7 18" id="KW-0560">Oxidoreductase</keyword>
<dbReference type="InterPro" id="IPR019478">
    <property type="entry name" value="Sirohaem_synthase_dimer_dom"/>
</dbReference>
<dbReference type="SUPFAM" id="SSF53790">
    <property type="entry name" value="Tetrapyrrole methylase"/>
    <property type="match status" value="1"/>
</dbReference>
<dbReference type="OrthoDB" id="9815856at2"/>
<organism evidence="18 19">
    <name type="scientific">Candidatus Filomicrobium marinum</name>
    <dbReference type="NCBI Taxonomy" id="1608628"/>
    <lineage>
        <taxon>Bacteria</taxon>
        <taxon>Pseudomonadati</taxon>
        <taxon>Pseudomonadota</taxon>
        <taxon>Alphaproteobacteria</taxon>
        <taxon>Hyphomicrobiales</taxon>
        <taxon>Hyphomicrobiaceae</taxon>
        <taxon>Filomicrobium</taxon>
    </lineage>
</organism>
<evidence type="ECO:0000256" key="7">
    <source>
        <dbReference type="ARBA" id="ARBA00023002"/>
    </source>
</evidence>
<evidence type="ECO:0000313" key="19">
    <source>
        <dbReference type="Proteomes" id="UP000033187"/>
    </source>
</evidence>
<dbReference type="InterPro" id="IPR006366">
    <property type="entry name" value="CobA/CysG_C"/>
</dbReference>
<evidence type="ECO:0000256" key="12">
    <source>
        <dbReference type="ARBA" id="ARBA00025705"/>
    </source>
</evidence>
<dbReference type="KEGG" id="fiy:BN1229_v1_0952"/>
<reference evidence="19" key="1">
    <citation type="submission" date="2015-02" db="EMBL/GenBank/DDBJ databases">
        <authorList>
            <person name="Chooi Y.-H."/>
        </authorList>
    </citation>
    <scope>NUCLEOTIDE SEQUENCE [LARGE SCALE GENOMIC DNA]</scope>
    <source>
        <strain evidence="19">strain Y</strain>
    </source>
</reference>
<dbReference type="EC" id="2.1.1.107" evidence="18"/>